<dbReference type="Gene3D" id="2.60.40.380">
    <property type="entry name" value="Purple acid phosphatase-like, N-terminal"/>
    <property type="match status" value="1"/>
</dbReference>
<dbReference type="SUPFAM" id="SSF56300">
    <property type="entry name" value="Metallo-dependent phosphatases"/>
    <property type="match status" value="1"/>
</dbReference>
<dbReference type="InterPro" id="IPR013087">
    <property type="entry name" value="Znf_C2H2_type"/>
</dbReference>
<evidence type="ECO:0000259" key="6">
    <source>
        <dbReference type="PROSITE" id="PS50033"/>
    </source>
</evidence>
<feature type="compositionally biased region" description="Polar residues" evidence="4">
    <location>
        <begin position="77"/>
        <end position="91"/>
    </location>
</feature>
<dbReference type="InterPro" id="IPR001012">
    <property type="entry name" value="UBX_dom"/>
</dbReference>
<evidence type="ECO:0000313" key="7">
    <source>
        <dbReference type="EMBL" id="CAH3026956.1"/>
    </source>
</evidence>
<organism evidence="7 8">
    <name type="scientific">Porites evermanni</name>
    <dbReference type="NCBI Taxonomy" id="104178"/>
    <lineage>
        <taxon>Eukaryota</taxon>
        <taxon>Metazoa</taxon>
        <taxon>Cnidaria</taxon>
        <taxon>Anthozoa</taxon>
        <taxon>Hexacorallia</taxon>
        <taxon>Scleractinia</taxon>
        <taxon>Fungiina</taxon>
        <taxon>Poritidae</taxon>
        <taxon>Porites</taxon>
    </lineage>
</organism>
<evidence type="ECO:0000256" key="1">
    <source>
        <dbReference type="ARBA" id="ARBA00022729"/>
    </source>
</evidence>
<feature type="compositionally biased region" description="Basic and acidic residues" evidence="4">
    <location>
        <begin position="131"/>
        <end position="171"/>
    </location>
</feature>
<accession>A0ABN8ME60</accession>
<dbReference type="SMART" id="SM00166">
    <property type="entry name" value="UBX"/>
    <property type="match status" value="1"/>
</dbReference>
<dbReference type="Pfam" id="PF14008">
    <property type="entry name" value="Metallophos_C"/>
    <property type="match status" value="1"/>
</dbReference>
<feature type="domain" description="UBX" evidence="6">
    <location>
        <begin position="257"/>
        <end position="318"/>
    </location>
</feature>
<proteinExistence type="inferred from homology"/>
<dbReference type="SUPFAM" id="SSF46934">
    <property type="entry name" value="UBA-like"/>
    <property type="match status" value="1"/>
</dbReference>
<dbReference type="EC" id="3.1.3.2" evidence="3"/>
<dbReference type="Pfam" id="PF24560">
    <property type="entry name" value="zf-C2H2_OTU1_C"/>
    <property type="match status" value="1"/>
</dbReference>
<dbReference type="Pfam" id="PF00149">
    <property type="entry name" value="Metallophos"/>
    <property type="match status" value="1"/>
</dbReference>
<gene>
    <name evidence="7" type="ORF">PEVE_00030292</name>
</gene>
<dbReference type="SUPFAM" id="SSF54236">
    <property type="entry name" value="Ubiquitin-like"/>
    <property type="match status" value="1"/>
</dbReference>
<sequence>MSSEINTLVEMGFPRNRVEKALSVTGNKGLEVAMEWLIAHSEDPDIDKPYQPPAGHVLGASGTTTLDAEGGSEKTPVENSELSSNSADTIEQPQQALSLVCDDCGKRLRSENDVQLHAARSGHSNFSESTEEIKPLTEDEKKQQAERLQQRLKERREQRLEQEKKDALAKEKARRVTGKELTSIKAKRDIQEAKKIADERRREKMEEKLAKQRVKEQIARDKAERAEKFGKGGGVPANTQPTVSVAAVPPQPPAEKKQHSTSKLQFRLTNGSAITGTFQATDTLETVCAYINENRTDGSTPFKLMTTFPRKTYTDGDLGVIIVAMIWRGTLGDEAPQPEQIHISSTGDPTEMMITWVTMAKAVKTIVEYGERYKQPLNKKAYGSATEYETCGWRERTIYIHRVKLKGLIPGRGYDYRVGSADGWSALYNFNATRNGTEWAPRFAVYGDLGVDNAQSLSKLQKEVQSGQYDTILHIGDFAYNMESDNSRVGDRFMNQIESMAAYVPYMTCPGNHEQACNFSNYKERFSMPGNTKGIYYSWNIGPVHIISFSTELYYFLKYGIEPVVQQFNWLKKDLEEASRPENRAKRPWIITMGHRPMYCSNAVGDGCQNHENSIRTGLSSEKLFPLEELFYKHGVDVEFWAHEHSYERLLPVYDHKVYNGSSEEPYTNPKAPVHITTGSAGCKYCHDKFQRDYGSWTAFRTLDYGYTRVQVFNSSHLYLEQVSIDQDYEVIDKVWIIKDKHGPEAWVTEEIVDVGKMTELHVTSVEHP</sequence>
<keyword evidence="2" id="KW-0325">Glycoprotein</keyword>
<evidence type="ECO:0000313" key="8">
    <source>
        <dbReference type="Proteomes" id="UP001159427"/>
    </source>
</evidence>
<dbReference type="InterPro" id="IPR041923">
    <property type="entry name" value="UBA_UBXN1"/>
</dbReference>
<dbReference type="InterPro" id="IPR004843">
    <property type="entry name" value="Calcineurin-like_PHP"/>
</dbReference>
<name>A0ABN8ME60_9CNID</name>
<dbReference type="PROSITE" id="PS50033">
    <property type="entry name" value="UBX"/>
    <property type="match status" value="1"/>
</dbReference>
<dbReference type="InterPro" id="IPR041792">
    <property type="entry name" value="MPP_PAP"/>
</dbReference>
<protein>
    <recommendedName>
        <fullName evidence="3">Purple acid phosphatase</fullName>
        <ecNumber evidence="3">3.1.3.2</ecNumber>
    </recommendedName>
</protein>
<dbReference type="PANTHER" id="PTHR45867">
    <property type="entry name" value="PURPLE ACID PHOSPHATASE"/>
    <property type="match status" value="1"/>
</dbReference>
<dbReference type="InterPro" id="IPR015914">
    <property type="entry name" value="PAPs_N"/>
</dbReference>
<dbReference type="EMBL" id="CALNXI010000428">
    <property type="protein sequence ID" value="CAH3026956.1"/>
    <property type="molecule type" value="Genomic_DNA"/>
</dbReference>
<dbReference type="InterPro" id="IPR009060">
    <property type="entry name" value="UBA-like_sf"/>
</dbReference>
<dbReference type="InterPro" id="IPR015940">
    <property type="entry name" value="UBA"/>
</dbReference>
<comment type="catalytic activity">
    <reaction evidence="3">
        <text>a phosphate monoester + H2O = an alcohol + phosphate</text>
        <dbReference type="Rhea" id="RHEA:15017"/>
        <dbReference type="ChEBI" id="CHEBI:15377"/>
        <dbReference type="ChEBI" id="CHEBI:30879"/>
        <dbReference type="ChEBI" id="CHEBI:43474"/>
        <dbReference type="ChEBI" id="CHEBI:67140"/>
        <dbReference type="EC" id="3.1.3.2"/>
    </reaction>
</comment>
<dbReference type="InterPro" id="IPR008963">
    <property type="entry name" value="Purple_acid_Pase-like_N"/>
</dbReference>
<dbReference type="PANTHER" id="PTHR45867:SF3">
    <property type="entry name" value="ACID PHOSPHATASE TYPE 7"/>
    <property type="match status" value="1"/>
</dbReference>
<dbReference type="PROSITE" id="PS50030">
    <property type="entry name" value="UBA"/>
    <property type="match status" value="1"/>
</dbReference>
<feature type="region of interest" description="Disordered" evidence="4">
    <location>
        <begin position="43"/>
        <end position="91"/>
    </location>
</feature>
<feature type="region of interest" description="Disordered" evidence="4">
    <location>
        <begin position="116"/>
        <end position="182"/>
    </location>
</feature>
<keyword evidence="3" id="KW-0378">Hydrolase</keyword>
<dbReference type="SMART" id="SM00165">
    <property type="entry name" value="UBA"/>
    <property type="match status" value="1"/>
</dbReference>
<dbReference type="Gene3D" id="3.10.20.90">
    <property type="entry name" value="Phosphatidylinositol 3-kinase Catalytic Subunit, Chain A, domain 1"/>
    <property type="match status" value="1"/>
</dbReference>
<comment type="caution">
    <text evidence="7">The sequence shown here is derived from an EMBL/GenBank/DDBJ whole genome shotgun (WGS) entry which is preliminary data.</text>
</comment>
<reference evidence="7 8" key="1">
    <citation type="submission" date="2022-05" db="EMBL/GenBank/DDBJ databases">
        <authorList>
            <consortium name="Genoscope - CEA"/>
            <person name="William W."/>
        </authorList>
    </citation>
    <scope>NUCLEOTIDE SEQUENCE [LARGE SCALE GENOMIC DNA]</scope>
</reference>
<comment type="similarity">
    <text evidence="3">Belongs to the metallophosphoesterase superfamily. Purple acid phosphatase family.</text>
</comment>
<keyword evidence="1" id="KW-0732">Signal</keyword>
<evidence type="ECO:0000256" key="4">
    <source>
        <dbReference type="SAM" id="MobiDB-lite"/>
    </source>
</evidence>
<evidence type="ECO:0000256" key="2">
    <source>
        <dbReference type="ARBA" id="ARBA00023180"/>
    </source>
</evidence>
<dbReference type="Proteomes" id="UP001159427">
    <property type="component" value="Unassembled WGS sequence"/>
</dbReference>
<keyword evidence="8" id="KW-1185">Reference proteome</keyword>
<dbReference type="Gene3D" id="3.60.21.10">
    <property type="match status" value="1"/>
</dbReference>
<dbReference type="PROSITE" id="PS00028">
    <property type="entry name" value="ZINC_FINGER_C2H2_1"/>
    <property type="match status" value="1"/>
</dbReference>
<dbReference type="InterPro" id="IPR029071">
    <property type="entry name" value="Ubiquitin-like_domsf"/>
</dbReference>
<dbReference type="InterPro" id="IPR025733">
    <property type="entry name" value="PAPs_C"/>
</dbReference>
<evidence type="ECO:0000256" key="3">
    <source>
        <dbReference type="RuleBase" id="RU361203"/>
    </source>
</evidence>
<dbReference type="CDD" id="cd00839">
    <property type="entry name" value="MPP_PAPs"/>
    <property type="match status" value="1"/>
</dbReference>
<dbReference type="InterPro" id="IPR029052">
    <property type="entry name" value="Metallo-depent_PP-like"/>
</dbReference>
<feature type="domain" description="UBA" evidence="5">
    <location>
        <begin position="1"/>
        <end position="40"/>
    </location>
</feature>
<dbReference type="Pfam" id="PF00789">
    <property type="entry name" value="UBX"/>
    <property type="match status" value="1"/>
</dbReference>
<dbReference type="Gene3D" id="1.10.8.10">
    <property type="entry name" value="DNA helicase RuvA subunit, C-terminal domain"/>
    <property type="match status" value="1"/>
</dbReference>
<dbReference type="CDD" id="cd14302">
    <property type="entry name" value="UBA_UBXN1"/>
    <property type="match status" value="1"/>
</dbReference>
<evidence type="ECO:0000259" key="5">
    <source>
        <dbReference type="PROSITE" id="PS50030"/>
    </source>
</evidence>
<dbReference type="SUPFAM" id="SSF49363">
    <property type="entry name" value="Purple acid phosphatase, N-terminal domain"/>
    <property type="match status" value="1"/>
</dbReference>
<dbReference type="Pfam" id="PF22562">
    <property type="entry name" value="UBA_7"/>
    <property type="match status" value="1"/>
</dbReference>
<dbReference type="InterPro" id="IPR057766">
    <property type="entry name" value="Znf-C2H2_OTU1-like_C"/>
</dbReference>
<dbReference type="Pfam" id="PF16656">
    <property type="entry name" value="Pur_ac_phosph_N"/>
    <property type="match status" value="1"/>
</dbReference>